<feature type="non-terminal residue" evidence="11">
    <location>
        <position position="499"/>
    </location>
</feature>
<evidence type="ECO:0000256" key="2">
    <source>
        <dbReference type="ARBA" id="ARBA00007140"/>
    </source>
</evidence>
<sequence>MSDDEDYMSDKFLQDTERNVSSSLIYRHSDKREFALMKKKAEIQSKNKSIHIVETEKREEGLSSAITSANKGFEMLMKMGYKPGQGIGKTQSGMTEPISVEVKADRQGLGKTLKKDTYKPRNTNAKLNNMDTRDFRNRLAQEKAEQLQKIDLYKSQKVCQELDTKENVEKPEESWFWIENKEEKEEKEDDDTDDDIEDDQILSNLEKLDILTKYLRKKYFYCIWCGTKFNDEDDLRDNFPKSLLVLVVYVTIGDAEITEIDDESCETLQSEIRITKDEYDELARLRRTCSGDVSVTKCEGFCNSQVQPSVVTTTGFSKECYCCRESYLKERFVILNHCYDTDGIKLIGTDDEAMEIKIQEPAECKSTEAIVGVDECQATRVIHFLQYPGCVPKPIPSYACRGRCSSYLQVSASKMWQMERSCMCCQESGEREASVSLFCPRAKPGEKKFRKMVTKAPLDCMCRPCTSVEEYAIIPQEIAGFADEGPFTTSAHFRRASGL</sequence>
<proteinExistence type="inferred from homology"/>
<gene>
    <name evidence="11" type="primary">Burs</name>
    <name evidence="11" type="ORF">G6Z78_0004861</name>
</gene>
<dbReference type="InterPro" id="IPR000467">
    <property type="entry name" value="G_patch_dom"/>
</dbReference>
<evidence type="ECO:0000256" key="5">
    <source>
        <dbReference type="ARBA" id="ARBA00022729"/>
    </source>
</evidence>
<dbReference type="PROSITE" id="PS50174">
    <property type="entry name" value="G_PATCH"/>
    <property type="match status" value="1"/>
</dbReference>
<dbReference type="Pfam" id="PF01585">
    <property type="entry name" value="G-patch"/>
    <property type="match status" value="1"/>
</dbReference>
<dbReference type="InterPro" id="IPR025239">
    <property type="entry name" value="DUF4187"/>
</dbReference>
<dbReference type="AlphaFoldDB" id="A0A836JIV5"/>
<dbReference type="SMART" id="SM00443">
    <property type="entry name" value="G_patch"/>
    <property type="match status" value="1"/>
</dbReference>
<feature type="domain" description="G-patch" evidence="10">
    <location>
        <begin position="68"/>
        <end position="114"/>
    </location>
</feature>
<dbReference type="PANTHER" id="PTHR21032:SF0">
    <property type="entry name" value="G PATCH DOMAIN-CONTAINING PROTEIN 11"/>
    <property type="match status" value="1"/>
</dbReference>
<comment type="caution">
    <text evidence="8">Lacks conserved residue(s) required for the propagation of feature annotation.</text>
</comment>
<evidence type="ECO:0000256" key="7">
    <source>
        <dbReference type="ARBA" id="ARBA00030688"/>
    </source>
</evidence>
<evidence type="ECO:0000256" key="3">
    <source>
        <dbReference type="ARBA" id="ARBA00021978"/>
    </source>
</evidence>
<comment type="caution">
    <text evidence="11">The sequence shown here is derived from an EMBL/GenBank/DDBJ whole genome shotgun (WGS) entry which is preliminary data.</text>
</comment>
<accession>A0A836JIV5</accession>
<comment type="similarity">
    <text evidence="2">Belongs to the GPATCH11 family.</text>
</comment>
<feature type="disulfide bond" evidence="8">
    <location>
        <begin position="390"/>
        <end position="439"/>
    </location>
</feature>
<dbReference type="InterPro" id="IPR039249">
    <property type="entry name" value="GPATCH11"/>
</dbReference>
<evidence type="ECO:0000313" key="11">
    <source>
        <dbReference type="EMBL" id="KAG5308540.1"/>
    </source>
</evidence>
<dbReference type="GO" id="GO:0000776">
    <property type="term" value="C:kinetochore"/>
    <property type="evidence" value="ECO:0007669"/>
    <property type="project" value="TreeGrafter"/>
</dbReference>
<comment type="subcellular location">
    <subcellularLocation>
        <location evidence="1">Secreted</location>
    </subcellularLocation>
</comment>
<organism evidence="11 12">
    <name type="scientific">Pseudoatta argentina</name>
    <dbReference type="NCBI Taxonomy" id="621737"/>
    <lineage>
        <taxon>Eukaryota</taxon>
        <taxon>Metazoa</taxon>
        <taxon>Ecdysozoa</taxon>
        <taxon>Arthropoda</taxon>
        <taxon>Hexapoda</taxon>
        <taxon>Insecta</taxon>
        <taxon>Pterygota</taxon>
        <taxon>Neoptera</taxon>
        <taxon>Endopterygota</taxon>
        <taxon>Hymenoptera</taxon>
        <taxon>Apocrita</taxon>
        <taxon>Aculeata</taxon>
        <taxon>Formicoidea</taxon>
        <taxon>Formicidae</taxon>
        <taxon>Myrmicinae</taxon>
        <taxon>Pseudoatta</taxon>
    </lineage>
</organism>
<dbReference type="Gene3D" id="2.10.90.10">
    <property type="entry name" value="Cystine-knot cytokines"/>
    <property type="match status" value="1"/>
</dbReference>
<name>A0A836JIV5_9HYME</name>
<dbReference type="EMBL" id="JAANIA010002874">
    <property type="protein sequence ID" value="KAG5308540.1"/>
    <property type="molecule type" value="Genomic_DNA"/>
</dbReference>
<feature type="non-terminal residue" evidence="11">
    <location>
        <position position="1"/>
    </location>
</feature>
<dbReference type="Pfam" id="PF13821">
    <property type="entry name" value="DUF4187"/>
    <property type="match status" value="1"/>
</dbReference>
<evidence type="ECO:0000313" key="12">
    <source>
        <dbReference type="Proteomes" id="UP000668214"/>
    </source>
</evidence>
<evidence type="ECO:0000259" key="9">
    <source>
        <dbReference type="PROSITE" id="PS01225"/>
    </source>
</evidence>
<dbReference type="InterPro" id="IPR029034">
    <property type="entry name" value="Cystine-knot_cytokine"/>
</dbReference>
<dbReference type="Pfam" id="PF03045">
    <property type="entry name" value="DAN"/>
    <property type="match status" value="1"/>
</dbReference>
<evidence type="ECO:0000256" key="8">
    <source>
        <dbReference type="PROSITE-ProRule" id="PRU00039"/>
    </source>
</evidence>
<dbReference type="Proteomes" id="UP000668214">
    <property type="component" value="Unassembled WGS sequence"/>
</dbReference>
<dbReference type="PROSITE" id="PS01225">
    <property type="entry name" value="CTCK_2"/>
    <property type="match status" value="1"/>
</dbReference>
<keyword evidence="4" id="KW-0964">Secreted</keyword>
<keyword evidence="6 8" id="KW-1015">Disulfide bond</keyword>
<keyword evidence="5" id="KW-0732">Signal</keyword>
<evidence type="ECO:0000259" key="10">
    <source>
        <dbReference type="PROSITE" id="PS50174"/>
    </source>
</evidence>
<protein>
    <recommendedName>
        <fullName evidence="3">G patch domain-containing protein 11</fullName>
    </recommendedName>
    <alternativeName>
        <fullName evidence="7">Coiled-coil domain-containing protein 75</fullName>
    </alternativeName>
</protein>
<dbReference type="GO" id="GO:0005576">
    <property type="term" value="C:extracellular region"/>
    <property type="evidence" value="ECO:0007669"/>
    <property type="project" value="UniProtKB-SubCell"/>
</dbReference>
<evidence type="ECO:0000256" key="4">
    <source>
        <dbReference type="ARBA" id="ARBA00022525"/>
    </source>
</evidence>
<evidence type="ECO:0000256" key="6">
    <source>
        <dbReference type="ARBA" id="ARBA00023157"/>
    </source>
</evidence>
<dbReference type="InterPro" id="IPR004133">
    <property type="entry name" value="DAN_dom"/>
</dbReference>
<evidence type="ECO:0000256" key="1">
    <source>
        <dbReference type="ARBA" id="ARBA00004613"/>
    </source>
</evidence>
<reference evidence="11" key="1">
    <citation type="submission" date="2020-02" db="EMBL/GenBank/DDBJ databases">
        <title>Relaxed selection underlies rapid genomic changes in the transitions from sociality to social parasitism in ants.</title>
        <authorList>
            <person name="Bi X."/>
        </authorList>
    </citation>
    <scope>NUCLEOTIDE SEQUENCE</scope>
    <source>
        <strain evidence="11">BGI-DK2014c</strain>
        <tissue evidence="11">Whole body</tissue>
    </source>
</reference>
<dbReference type="GO" id="GO:0003676">
    <property type="term" value="F:nucleic acid binding"/>
    <property type="evidence" value="ECO:0007669"/>
    <property type="project" value="InterPro"/>
</dbReference>
<dbReference type="SMART" id="SM01173">
    <property type="entry name" value="DUF4187"/>
    <property type="match status" value="1"/>
</dbReference>
<feature type="domain" description="CTCK" evidence="9">
    <location>
        <begin position="376"/>
        <end position="466"/>
    </location>
</feature>
<dbReference type="InterPro" id="IPR006207">
    <property type="entry name" value="Cys_knot_C"/>
</dbReference>
<keyword evidence="12" id="KW-1185">Reference proteome</keyword>
<dbReference type="PANTHER" id="PTHR21032">
    <property type="entry name" value="G PATCH DOMAIN-CONTAINING PROTEIN 11"/>
    <property type="match status" value="1"/>
</dbReference>